<organism evidence="3 4">
    <name type="scientific">Heterodera schachtii</name>
    <name type="common">Sugarbeet cyst nematode worm</name>
    <name type="synonym">Tylenchus schachtii</name>
    <dbReference type="NCBI Taxonomy" id="97005"/>
    <lineage>
        <taxon>Eukaryota</taxon>
        <taxon>Metazoa</taxon>
        <taxon>Ecdysozoa</taxon>
        <taxon>Nematoda</taxon>
        <taxon>Chromadorea</taxon>
        <taxon>Rhabditida</taxon>
        <taxon>Tylenchina</taxon>
        <taxon>Tylenchomorpha</taxon>
        <taxon>Tylenchoidea</taxon>
        <taxon>Heteroderidae</taxon>
        <taxon>Heteroderinae</taxon>
        <taxon>Heterodera</taxon>
    </lineage>
</organism>
<feature type="signal peptide" evidence="2">
    <location>
        <begin position="1"/>
        <end position="29"/>
    </location>
</feature>
<evidence type="ECO:0000256" key="2">
    <source>
        <dbReference type="SAM" id="SignalP"/>
    </source>
</evidence>
<evidence type="ECO:0000256" key="1">
    <source>
        <dbReference type="SAM" id="MobiDB-lite"/>
    </source>
</evidence>
<feature type="chain" id="PRO_5044764987" description="FZ domain-containing protein" evidence="2">
    <location>
        <begin position="30"/>
        <end position="408"/>
    </location>
</feature>
<feature type="compositionally biased region" description="Low complexity" evidence="1">
    <location>
        <begin position="165"/>
        <end position="174"/>
    </location>
</feature>
<feature type="region of interest" description="Disordered" evidence="1">
    <location>
        <begin position="136"/>
        <end position="180"/>
    </location>
</feature>
<comment type="caution">
    <text evidence="3">The sequence shown here is derived from an EMBL/GenBank/DDBJ whole genome shotgun (WGS) entry which is preliminary data.</text>
</comment>
<name>A0ABD2JWH8_HETSC</name>
<dbReference type="EMBL" id="JBICCN010000086">
    <property type="protein sequence ID" value="KAL3094778.1"/>
    <property type="molecule type" value="Genomic_DNA"/>
</dbReference>
<proteinExistence type="predicted"/>
<accession>A0ABD2JWH8</accession>
<evidence type="ECO:0008006" key="5">
    <source>
        <dbReference type="Google" id="ProtNLM"/>
    </source>
</evidence>
<dbReference type="Proteomes" id="UP001620645">
    <property type="component" value="Unassembled WGS sequence"/>
</dbReference>
<dbReference type="AlphaFoldDB" id="A0ABD2JWH8"/>
<keyword evidence="2" id="KW-0732">Signal</keyword>
<evidence type="ECO:0000313" key="3">
    <source>
        <dbReference type="EMBL" id="KAL3094778.1"/>
    </source>
</evidence>
<gene>
    <name evidence="3" type="ORF">niasHS_006073</name>
</gene>
<feature type="compositionally biased region" description="Basic residues" evidence="1">
    <location>
        <begin position="149"/>
        <end position="164"/>
    </location>
</feature>
<evidence type="ECO:0000313" key="4">
    <source>
        <dbReference type="Proteomes" id="UP001620645"/>
    </source>
</evidence>
<protein>
    <recommendedName>
        <fullName evidence="5">FZ domain-containing protein</fullName>
    </recommendedName>
</protein>
<keyword evidence="4" id="KW-1185">Reference proteome</keyword>
<reference evidence="3 4" key="1">
    <citation type="submission" date="2024-10" db="EMBL/GenBank/DDBJ databases">
        <authorList>
            <person name="Kim D."/>
        </authorList>
    </citation>
    <scope>NUCLEOTIDE SEQUENCE [LARGE SCALE GENOMIC DNA]</scope>
    <source>
        <strain evidence="3">Taebaek</strain>
    </source>
</reference>
<sequence length="408" mass="46260">MQYHQLNSLFRSLLLFCIISSQIASGTQQQPSPPQYACDMAVAEECFGQLFDQMPICSASEESAELAFRCVHYNVLDACFSRPTEPRIKCAPKQIGHAARIAYGKRVDFCLFSRDNHYTTTAVDQAQSVAATDHFDHNSGEENQEQQQRRRSSSPHGQRRRHSHQQQQQGGIHRMPSGASIGLLAPPTELQFISLFGYLQIQCRPPIHRKSLEAKGGGGNRRSQSLRDSSAGGYAAQPPGGLGNCSAPELGEITALCEDEIRQRQLPPHFVLERHKLLRVKLDASSKLLQFPETRPEDECLMVRSVLSDIYLIHQKYCFHATVTKCMCERLRFERTCGIQCANLEPFGLPLHRELLWSDFRGRLSGAQRTKSHPFGIPMQISILIITFIVIPSQLIDLRHFCWWWSWN</sequence>
<feature type="region of interest" description="Disordered" evidence="1">
    <location>
        <begin position="210"/>
        <end position="241"/>
    </location>
</feature>